<evidence type="ECO:0000256" key="1">
    <source>
        <dbReference type="SAM" id="MobiDB-lite"/>
    </source>
</evidence>
<feature type="transmembrane region" description="Helical" evidence="2">
    <location>
        <begin position="136"/>
        <end position="154"/>
    </location>
</feature>
<evidence type="ECO:0000313" key="4">
    <source>
        <dbReference type="EMBL" id="KWT69811.1"/>
    </source>
</evidence>
<feature type="compositionally biased region" description="Basic and acidic residues" evidence="1">
    <location>
        <begin position="115"/>
        <end position="129"/>
    </location>
</feature>
<dbReference type="OrthoDB" id="9764015at2"/>
<dbReference type="InterPro" id="IPR025640">
    <property type="entry name" value="GYF_2"/>
</dbReference>
<dbReference type="PATRIC" id="fig|121290.4.peg.2192"/>
<name>A0A109BJH9_HYPSL</name>
<dbReference type="Pfam" id="PF14237">
    <property type="entry name" value="GYF_2"/>
    <property type="match status" value="1"/>
</dbReference>
<dbReference type="EMBL" id="LMTR01000043">
    <property type="protein sequence ID" value="KWT69811.1"/>
    <property type="molecule type" value="Genomic_DNA"/>
</dbReference>
<organism evidence="4 5">
    <name type="scientific">Hyphomicrobium sulfonivorans</name>
    <dbReference type="NCBI Taxonomy" id="121290"/>
    <lineage>
        <taxon>Bacteria</taxon>
        <taxon>Pseudomonadati</taxon>
        <taxon>Pseudomonadota</taxon>
        <taxon>Alphaproteobacteria</taxon>
        <taxon>Hyphomicrobiales</taxon>
        <taxon>Hyphomicrobiaceae</taxon>
        <taxon>Hyphomicrobium</taxon>
    </lineage>
</organism>
<comment type="caution">
    <text evidence="4">The sequence shown here is derived from an EMBL/GenBank/DDBJ whole genome shotgun (WGS) entry which is preliminary data.</text>
</comment>
<sequence length="419" mass="44920">MTGQQADIQWYIAREGKQHGPLSDAEMRTFVAQGHLKPTDLIWRAGFADWRPAPAVFPFPQPDAAPPPPPAAPAAPAARWPESGPSQHAQNYGGAGGHQGGMGESYGGDSQPSFDPERIRTTDGFDEGRGSNLRRIVGALTLIALLGGGGWYFWQSGAVSSLQDSISSADGEVPTVHAPDASTSDTPLSAQNAAPAAELNASAQELDAKIGQLAAWVVVKREFPDWYAQKLNEAANLKAENKTEAEIDQFFAESLVALRREHANDALASSTPHLKQVATAFLQNLKALSEKSMDACYSFISQGETSAAVLEVLQSPEAGAPVQAQVASIFEAIADGRRSPTAHDKAVKEDYDVLVQELTKLGWQPNDLQVFSNPSLLGKEPPQRVCQMVQDWFLAHLSVPDASVQERLLVETLKPVVSG</sequence>
<evidence type="ECO:0000259" key="3">
    <source>
        <dbReference type="Pfam" id="PF14237"/>
    </source>
</evidence>
<evidence type="ECO:0000256" key="2">
    <source>
        <dbReference type="SAM" id="Phobius"/>
    </source>
</evidence>
<accession>A0A109BJH9</accession>
<keyword evidence="5" id="KW-1185">Reference proteome</keyword>
<keyword evidence="2" id="KW-1133">Transmembrane helix</keyword>
<gene>
    <name evidence="4" type="ORF">APY04_1311</name>
</gene>
<dbReference type="RefSeq" id="WP_068460820.1">
    <property type="nucleotide sequence ID" value="NZ_LMTR01000043.1"/>
</dbReference>
<feature type="region of interest" description="Disordered" evidence="1">
    <location>
        <begin position="58"/>
        <end position="130"/>
    </location>
</feature>
<keyword evidence="2" id="KW-0472">Membrane</keyword>
<dbReference type="Proteomes" id="UP000059074">
    <property type="component" value="Unassembled WGS sequence"/>
</dbReference>
<evidence type="ECO:0000313" key="5">
    <source>
        <dbReference type="Proteomes" id="UP000059074"/>
    </source>
</evidence>
<proteinExistence type="predicted"/>
<feature type="compositionally biased region" description="Pro residues" evidence="1">
    <location>
        <begin position="58"/>
        <end position="73"/>
    </location>
</feature>
<feature type="domain" description="GYF" evidence="3">
    <location>
        <begin position="10"/>
        <end position="54"/>
    </location>
</feature>
<feature type="compositionally biased region" description="Gly residues" evidence="1">
    <location>
        <begin position="93"/>
        <end position="106"/>
    </location>
</feature>
<keyword evidence="2" id="KW-0812">Transmembrane</keyword>
<dbReference type="STRING" id="121290.APY04_1311"/>
<dbReference type="AlphaFoldDB" id="A0A109BJH9"/>
<reference evidence="4 5" key="1">
    <citation type="submission" date="2015-10" db="EMBL/GenBank/DDBJ databases">
        <title>Transcriptomic analysis of a linuron degrading triple-species bacterial consortium.</title>
        <authorList>
            <person name="Albers P."/>
        </authorList>
    </citation>
    <scope>NUCLEOTIDE SEQUENCE [LARGE SCALE GENOMIC DNA]</scope>
    <source>
        <strain evidence="4 5">WDL6</strain>
    </source>
</reference>
<protein>
    <recommendedName>
        <fullName evidence="3">GYF domain-containing protein</fullName>
    </recommendedName>
</protein>